<dbReference type="Proteomes" id="UP000184188">
    <property type="component" value="Unassembled WGS sequence"/>
</dbReference>
<dbReference type="PANTHER" id="PTHR45348:SF2">
    <property type="entry name" value="ZINC-TYPE ALCOHOL DEHYDROGENASE-LIKE PROTEIN C2E1P3.01"/>
    <property type="match status" value="1"/>
</dbReference>
<dbReference type="Pfam" id="PF00107">
    <property type="entry name" value="ADH_zinc_N"/>
    <property type="match status" value="1"/>
</dbReference>
<dbReference type="InterPro" id="IPR013154">
    <property type="entry name" value="ADH-like_N"/>
</dbReference>
<organism evidence="4 5">
    <name type="scientific">Penicilliopsis zonata CBS 506.65</name>
    <dbReference type="NCBI Taxonomy" id="1073090"/>
    <lineage>
        <taxon>Eukaryota</taxon>
        <taxon>Fungi</taxon>
        <taxon>Dikarya</taxon>
        <taxon>Ascomycota</taxon>
        <taxon>Pezizomycotina</taxon>
        <taxon>Eurotiomycetes</taxon>
        <taxon>Eurotiomycetidae</taxon>
        <taxon>Eurotiales</taxon>
        <taxon>Aspergillaceae</taxon>
        <taxon>Penicilliopsis</taxon>
    </lineage>
</organism>
<dbReference type="RefSeq" id="XP_022579702.1">
    <property type="nucleotide sequence ID" value="XM_022723368.1"/>
</dbReference>
<dbReference type="SUPFAM" id="SSF50129">
    <property type="entry name" value="GroES-like"/>
    <property type="match status" value="1"/>
</dbReference>
<evidence type="ECO:0000313" key="4">
    <source>
        <dbReference type="EMBL" id="OJJ45192.1"/>
    </source>
</evidence>
<evidence type="ECO:0000256" key="2">
    <source>
        <dbReference type="ARBA" id="ARBA00023002"/>
    </source>
</evidence>
<dbReference type="InterPro" id="IPR013149">
    <property type="entry name" value="ADH-like_C"/>
</dbReference>
<dbReference type="STRING" id="1073090.A0A1L9SDH2"/>
<dbReference type="Gene3D" id="3.40.50.720">
    <property type="entry name" value="NAD(P)-binding Rossmann-like Domain"/>
    <property type="match status" value="1"/>
</dbReference>
<evidence type="ECO:0000313" key="5">
    <source>
        <dbReference type="Proteomes" id="UP000184188"/>
    </source>
</evidence>
<dbReference type="OrthoDB" id="48317at2759"/>
<evidence type="ECO:0000259" key="3">
    <source>
        <dbReference type="SMART" id="SM00829"/>
    </source>
</evidence>
<keyword evidence="5" id="KW-1185">Reference proteome</keyword>
<dbReference type="EMBL" id="KV878345">
    <property type="protein sequence ID" value="OJJ45192.1"/>
    <property type="molecule type" value="Genomic_DNA"/>
</dbReference>
<dbReference type="VEuPathDB" id="FungiDB:ASPZODRAFT_133825"/>
<dbReference type="PANTHER" id="PTHR45348">
    <property type="entry name" value="HYPOTHETICAL OXIDOREDUCTASE (EUROFUNG)"/>
    <property type="match status" value="1"/>
</dbReference>
<comment type="similarity">
    <text evidence="1">Belongs to the zinc-containing alcohol dehydrogenase family.</text>
</comment>
<sequence>MKALTFNTPGDAAIREIPLPPLRPEYMLIKISTIALNPTDWKHINHAKGADPFSIVGCDYAGTVVSLGPGVAKSFSVGEKVYGCAHGSNQSEATDGVFAEYALVKGDVSMRVPFSLSIGLEDLCTIPLGAITVGQGLFQPGHNKSIGLAWPEDGLGKGEYVFISGGSTATGTLGIQLAKMAGYTVLTTCSPQNEELVRSRGADHIFDYNDEDCGKKIREFTQNTLRYAWDVAYSPELCDAALSSDSSIVHFGTVHPDDPPREGFASFSSTSMYTMFGEKFDKYGHHYPASEEDFEFAKRWTTFIERIVAEGKLIPHPKRVENGGLDGILDGLAMLKEEKIRGEKVVYRIE</sequence>
<dbReference type="InterPro" id="IPR020843">
    <property type="entry name" value="ER"/>
</dbReference>
<feature type="domain" description="Enoyl reductase (ER)" evidence="3">
    <location>
        <begin position="7"/>
        <end position="346"/>
    </location>
</feature>
<dbReference type="AlphaFoldDB" id="A0A1L9SDH2"/>
<dbReference type="InterPro" id="IPR011032">
    <property type="entry name" value="GroES-like_sf"/>
</dbReference>
<dbReference type="GO" id="GO:0016651">
    <property type="term" value="F:oxidoreductase activity, acting on NAD(P)H"/>
    <property type="evidence" value="ECO:0007669"/>
    <property type="project" value="InterPro"/>
</dbReference>
<accession>A0A1L9SDH2</accession>
<dbReference type="GeneID" id="34609833"/>
<gene>
    <name evidence="4" type="ORF">ASPZODRAFT_133825</name>
</gene>
<protein>
    <recommendedName>
        <fullName evidence="3">Enoyl reductase (ER) domain-containing protein</fullName>
    </recommendedName>
</protein>
<reference evidence="5" key="1">
    <citation type="journal article" date="2017" name="Genome Biol.">
        <title>Comparative genomics reveals high biological diversity and specific adaptations in the industrially and medically important fungal genus Aspergillus.</title>
        <authorList>
            <person name="de Vries R.P."/>
            <person name="Riley R."/>
            <person name="Wiebenga A."/>
            <person name="Aguilar-Osorio G."/>
            <person name="Amillis S."/>
            <person name="Uchima C.A."/>
            <person name="Anderluh G."/>
            <person name="Asadollahi M."/>
            <person name="Askin M."/>
            <person name="Barry K."/>
            <person name="Battaglia E."/>
            <person name="Bayram O."/>
            <person name="Benocci T."/>
            <person name="Braus-Stromeyer S.A."/>
            <person name="Caldana C."/>
            <person name="Canovas D."/>
            <person name="Cerqueira G.C."/>
            <person name="Chen F."/>
            <person name="Chen W."/>
            <person name="Choi C."/>
            <person name="Clum A."/>
            <person name="Dos Santos R.A."/>
            <person name="Damasio A.R."/>
            <person name="Diallinas G."/>
            <person name="Emri T."/>
            <person name="Fekete E."/>
            <person name="Flipphi M."/>
            <person name="Freyberg S."/>
            <person name="Gallo A."/>
            <person name="Gournas C."/>
            <person name="Habgood R."/>
            <person name="Hainaut M."/>
            <person name="Harispe M.L."/>
            <person name="Henrissat B."/>
            <person name="Hilden K.S."/>
            <person name="Hope R."/>
            <person name="Hossain A."/>
            <person name="Karabika E."/>
            <person name="Karaffa L."/>
            <person name="Karanyi Z."/>
            <person name="Krasevec N."/>
            <person name="Kuo A."/>
            <person name="Kusch H."/>
            <person name="LaButti K."/>
            <person name="Lagendijk E.L."/>
            <person name="Lapidus A."/>
            <person name="Levasseur A."/>
            <person name="Lindquist E."/>
            <person name="Lipzen A."/>
            <person name="Logrieco A.F."/>
            <person name="MacCabe A."/>
            <person name="Maekelae M.R."/>
            <person name="Malavazi I."/>
            <person name="Melin P."/>
            <person name="Meyer V."/>
            <person name="Mielnichuk N."/>
            <person name="Miskei M."/>
            <person name="Molnar A.P."/>
            <person name="Mule G."/>
            <person name="Ngan C.Y."/>
            <person name="Orejas M."/>
            <person name="Orosz E."/>
            <person name="Ouedraogo J.P."/>
            <person name="Overkamp K.M."/>
            <person name="Park H.-S."/>
            <person name="Perrone G."/>
            <person name="Piumi F."/>
            <person name="Punt P.J."/>
            <person name="Ram A.F."/>
            <person name="Ramon A."/>
            <person name="Rauscher S."/>
            <person name="Record E."/>
            <person name="Riano-Pachon D.M."/>
            <person name="Robert V."/>
            <person name="Roehrig J."/>
            <person name="Ruller R."/>
            <person name="Salamov A."/>
            <person name="Salih N.S."/>
            <person name="Samson R.A."/>
            <person name="Sandor E."/>
            <person name="Sanguinetti M."/>
            <person name="Schuetze T."/>
            <person name="Sepcic K."/>
            <person name="Shelest E."/>
            <person name="Sherlock G."/>
            <person name="Sophianopoulou V."/>
            <person name="Squina F.M."/>
            <person name="Sun H."/>
            <person name="Susca A."/>
            <person name="Todd R.B."/>
            <person name="Tsang A."/>
            <person name="Unkles S.E."/>
            <person name="van de Wiele N."/>
            <person name="van Rossen-Uffink D."/>
            <person name="Oliveira J.V."/>
            <person name="Vesth T.C."/>
            <person name="Visser J."/>
            <person name="Yu J.-H."/>
            <person name="Zhou M."/>
            <person name="Andersen M.R."/>
            <person name="Archer D.B."/>
            <person name="Baker S.E."/>
            <person name="Benoit I."/>
            <person name="Brakhage A.A."/>
            <person name="Braus G.H."/>
            <person name="Fischer R."/>
            <person name="Frisvad J.C."/>
            <person name="Goldman G.H."/>
            <person name="Houbraken J."/>
            <person name="Oakley B."/>
            <person name="Pocsi I."/>
            <person name="Scazzocchio C."/>
            <person name="Seiboth B."/>
            <person name="vanKuyk P.A."/>
            <person name="Wortman J."/>
            <person name="Dyer P.S."/>
            <person name="Grigoriev I.V."/>
        </authorList>
    </citation>
    <scope>NUCLEOTIDE SEQUENCE [LARGE SCALE GENOMIC DNA]</scope>
    <source>
        <strain evidence="5">CBS 506.65</strain>
    </source>
</reference>
<dbReference type="InterPro" id="IPR036291">
    <property type="entry name" value="NAD(P)-bd_dom_sf"/>
</dbReference>
<name>A0A1L9SDH2_9EURO</name>
<keyword evidence="2" id="KW-0560">Oxidoreductase</keyword>
<evidence type="ECO:0000256" key="1">
    <source>
        <dbReference type="ARBA" id="ARBA00008072"/>
    </source>
</evidence>
<dbReference type="Gene3D" id="3.90.180.10">
    <property type="entry name" value="Medium-chain alcohol dehydrogenases, catalytic domain"/>
    <property type="match status" value="1"/>
</dbReference>
<proteinExistence type="inferred from homology"/>
<dbReference type="Pfam" id="PF08240">
    <property type="entry name" value="ADH_N"/>
    <property type="match status" value="1"/>
</dbReference>
<dbReference type="CDD" id="cd08249">
    <property type="entry name" value="enoyl_reductase_like"/>
    <property type="match status" value="1"/>
</dbReference>
<dbReference type="SMART" id="SM00829">
    <property type="entry name" value="PKS_ER"/>
    <property type="match status" value="1"/>
</dbReference>
<dbReference type="InterPro" id="IPR047122">
    <property type="entry name" value="Trans-enoyl_RdTase-like"/>
</dbReference>
<dbReference type="SUPFAM" id="SSF51735">
    <property type="entry name" value="NAD(P)-binding Rossmann-fold domains"/>
    <property type="match status" value="1"/>
</dbReference>